<proteinExistence type="predicted"/>
<dbReference type="EMBL" id="BPQB01000055">
    <property type="protein sequence ID" value="GJE96067.1"/>
    <property type="molecule type" value="Genomic_DNA"/>
</dbReference>
<evidence type="ECO:0000256" key="1">
    <source>
        <dbReference type="SAM" id="MobiDB-lite"/>
    </source>
</evidence>
<feature type="region of interest" description="Disordered" evidence="1">
    <location>
        <begin position="17"/>
        <end position="36"/>
    </location>
</feature>
<accession>A0A9P3GI82</accession>
<comment type="caution">
    <text evidence="2">The sequence shown here is derived from an EMBL/GenBank/DDBJ whole genome shotgun (WGS) entry which is preliminary data.</text>
</comment>
<dbReference type="Proteomes" id="UP000703269">
    <property type="component" value="Unassembled WGS sequence"/>
</dbReference>
<protein>
    <submittedName>
        <fullName evidence="2">Uncharacterized protein</fullName>
    </submittedName>
</protein>
<organism evidence="2 3">
    <name type="scientific">Phanerochaete sordida</name>
    <dbReference type="NCBI Taxonomy" id="48140"/>
    <lineage>
        <taxon>Eukaryota</taxon>
        <taxon>Fungi</taxon>
        <taxon>Dikarya</taxon>
        <taxon>Basidiomycota</taxon>
        <taxon>Agaricomycotina</taxon>
        <taxon>Agaricomycetes</taxon>
        <taxon>Polyporales</taxon>
        <taxon>Phanerochaetaceae</taxon>
        <taxon>Phanerochaete</taxon>
    </lineage>
</organism>
<name>A0A9P3GI82_9APHY</name>
<keyword evidence="3" id="KW-1185">Reference proteome</keyword>
<evidence type="ECO:0000313" key="2">
    <source>
        <dbReference type="EMBL" id="GJE96067.1"/>
    </source>
</evidence>
<dbReference type="AlphaFoldDB" id="A0A9P3GI82"/>
<sequence length="150" mass="15971">MLLASIAKAPFFAPTTPKPPVPFRRGYQRAPPPPPPAMDHAALAKRYVQTCVVLGTAALDAAQARKCAQEVMIPVVAACAERVRGVAESVPSEEFEGPREKAVRLVFEAFAGNAAHVRLADVTALIGATLIDRDATTFVASVVPRLDKIQ</sequence>
<reference evidence="2 3" key="1">
    <citation type="submission" date="2021-08" db="EMBL/GenBank/DDBJ databases">
        <title>Draft Genome Sequence of Phanerochaete sordida strain YK-624.</title>
        <authorList>
            <person name="Mori T."/>
            <person name="Dohra H."/>
            <person name="Suzuki T."/>
            <person name="Kawagishi H."/>
            <person name="Hirai H."/>
        </authorList>
    </citation>
    <scope>NUCLEOTIDE SEQUENCE [LARGE SCALE GENOMIC DNA]</scope>
    <source>
        <strain evidence="2 3">YK-624</strain>
    </source>
</reference>
<gene>
    <name evidence="2" type="ORF">PsYK624_122600</name>
</gene>
<evidence type="ECO:0000313" key="3">
    <source>
        <dbReference type="Proteomes" id="UP000703269"/>
    </source>
</evidence>